<dbReference type="InterPro" id="IPR051446">
    <property type="entry name" value="HTH_trans_reg/aminotransferase"/>
</dbReference>
<protein>
    <submittedName>
        <fullName evidence="7">GntR family transcriptional regulator/MocR family aminotransferase</fullName>
    </submittedName>
</protein>
<keyword evidence="7" id="KW-0808">Transferase</keyword>
<evidence type="ECO:0000256" key="3">
    <source>
        <dbReference type="ARBA" id="ARBA00023015"/>
    </source>
</evidence>
<keyword evidence="5" id="KW-0804">Transcription</keyword>
<dbReference type="InterPro" id="IPR015424">
    <property type="entry name" value="PyrdxlP-dep_Trfase"/>
</dbReference>
<dbReference type="GO" id="GO:0003700">
    <property type="term" value="F:DNA-binding transcription factor activity"/>
    <property type="evidence" value="ECO:0007669"/>
    <property type="project" value="InterPro"/>
</dbReference>
<dbReference type="Pfam" id="PF00392">
    <property type="entry name" value="GntR"/>
    <property type="match status" value="1"/>
</dbReference>
<dbReference type="InterPro" id="IPR000524">
    <property type="entry name" value="Tscrpt_reg_HTH_GntR"/>
</dbReference>
<dbReference type="InterPro" id="IPR036390">
    <property type="entry name" value="WH_DNA-bd_sf"/>
</dbReference>
<dbReference type="GO" id="GO:0008483">
    <property type="term" value="F:transaminase activity"/>
    <property type="evidence" value="ECO:0007669"/>
    <property type="project" value="UniProtKB-KW"/>
</dbReference>
<dbReference type="Gene3D" id="1.10.10.10">
    <property type="entry name" value="Winged helix-like DNA-binding domain superfamily/Winged helix DNA-binding domain"/>
    <property type="match status" value="1"/>
</dbReference>
<dbReference type="CDD" id="cd00609">
    <property type="entry name" value="AAT_like"/>
    <property type="match status" value="1"/>
</dbReference>
<dbReference type="RefSeq" id="WP_121251569.1">
    <property type="nucleotide sequence ID" value="NZ_RBIL01000001.1"/>
</dbReference>
<evidence type="ECO:0000256" key="2">
    <source>
        <dbReference type="ARBA" id="ARBA00022898"/>
    </source>
</evidence>
<keyword evidence="2" id="KW-0663">Pyridoxal phosphate</keyword>
<name>A0A660LHJ7_9ACTN</name>
<keyword evidence="8" id="KW-1185">Reference proteome</keyword>
<keyword evidence="4" id="KW-0238">DNA-binding</keyword>
<evidence type="ECO:0000256" key="4">
    <source>
        <dbReference type="ARBA" id="ARBA00023125"/>
    </source>
</evidence>
<dbReference type="CDD" id="cd07377">
    <property type="entry name" value="WHTH_GntR"/>
    <property type="match status" value="1"/>
</dbReference>
<evidence type="ECO:0000313" key="7">
    <source>
        <dbReference type="EMBL" id="RKQ93440.1"/>
    </source>
</evidence>
<dbReference type="SUPFAM" id="SSF46785">
    <property type="entry name" value="Winged helix' DNA-binding domain"/>
    <property type="match status" value="1"/>
</dbReference>
<dbReference type="OrthoDB" id="594134at2"/>
<dbReference type="InterPro" id="IPR036388">
    <property type="entry name" value="WH-like_DNA-bd_sf"/>
</dbReference>
<dbReference type="SUPFAM" id="SSF53383">
    <property type="entry name" value="PLP-dependent transferases"/>
    <property type="match status" value="1"/>
</dbReference>
<dbReference type="Gene3D" id="3.40.640.10">
    <property type="entry name" value="Type I PLP-dependent aspartate aminotransferase-like (Major domain)"/>
    <property type="match status" value="1"/>
</dbReference>
<dbReference type="GO" id="GO:0003677">
    <property type="term" value="F:DNA binding"/>
    <property type="evidence" value="ECO:0007669"/>
    <property type="project" value="UniProtKB-KW"/>
</dbReference>
<feature type="domain" description="HTH gntR-type" evidence="6">
    <location>
        <begin position="18"/>
        <end position="86"/>
    </location>
</feature>
<sequence>MSENQAREVLVGLERGAGPLQRQVEDQLRAAIRSGSLVAGERLPSSRVLAADLSVSRGVVSDAYAQLAAEGWLEVAPRLGPRVATNLKGSDPFTRQVSHEGVRPRRATDVAVRYDLRPGRPDLARFPRADWLRSLGVVVRGAGDVELDYPPTAGAPRLRAVLAAYRGRVRGTLATADDVLVGLGAAQGFITLAVALHGARVAVERPGHVGIRELLRVRGLEPVPVRVDGEGIVVDELPDDVRAVLVTPAHQFPTGVVMSAARRAELLAWAEAHGAMIVEDDYDAEYRYDRAPVGALQGLRPDLVFHIGSVSKTLAPALRLGWLIAPAAWHARLLEAREGLDHGLPALEQLALADFIERGAYDRHIRRSARAYRRRRDALLEALAASLPDATVSGAAAGLHVAVHIPDADEDALVAACREQGVVLDGAAQHGATGAGATLLISFAAVPDAAAGHVVELLVKARARSRPSRRS</sequence>
<comment type="similarity">
    <text evidence="1">In the C-terminal section; belongs to the class-I pyridoxal-phosphate-dependent aminotransferase family.</text>
</comment>
<organism evidence="7 8">
    <name type="scientific">Solirubrobacter pauli</name>
    <dbReference type="NCBI Taxonomy" id="166793"/>
    <lineage>
        <taxon>Bacteria</taxon>
        <taxon>Bacillati</taxon>
        <taxon>Actinomycetota</taxon>
        <taxon>Thermoleophilia</taxon>
        <taxon>Solirubrobacterales</taxon>
        <taxon>Solirubrobacteraceae</taxon>
        <taxon>Solirubrobacter</taxon>
    </lineage>
</organism>
<dbReference type="PANTHER" id="PTHR46577:SF1">
    <property type="entry name" value="HTH-TYPE TRANSCRIPTIONAL REGULATORY PROTEIN GABR"/>
    <property type="match status" value="1"/>
</dbReference>
<evidence type="ECO:0000256" key="5">
    <source>
        <dbReference type="ARBA" id="ARBA00023163"/>
    </source>
</evidence>
<dbReference type="Proteomes" id="UP000278962">
    <property type="component" value="Unassembled WGS sequence"/>
</dbReference>
<proteinExistence type="inferred from homology"/>
<dbReference type="AlphaFoldDB" id="A0A660LHJ7"/>
<dbReference type="InterPro" id="IPR015421">
    <property type="entry name" value="PyrdxlP-dep_Trfase_major"/>
</dbReference>
<dbReference type="SMART" id="SM00345">
    <property type="entry name" value="HTH_GNTR"/>
    <property type="match status" value="1"/>
</dbReference>
<dbReference type="Pfam" id="PF00155">
    <property type="entry name" value="Aminotran_1_2"/>
    <property type="match status" value="1"/>
</dbReference>
<evidence type="ECO:0000259" key="6">
    <source>
        <dbReference type="PROSITE" id="PS50949"/>
    </source>
</evidence>
<keyword evidence="7" id="KW-0032">Aminotransferase</keyword>
<evidence type="ECO:0000256" key="1">
    <source>
        <dbReference type="ARBA" id="ARBA00005384"/>
    </source>
</evidence>
<dbReference type="GO" id="GO:0030170">
    <property type="term" value="F:pyridoxal phosphate binding"/>
    <property type="evidence" value="ECO:0007669"/>
    <property type="project" value="InterPro"/>
</dbReference>
<dbReference type="EMBL" id="RBIL01000001">
    <property type="protein sequence ID" value="RKQ93440.1"/>
    <property type="molecule type" value="Genomic_DNA"/>
</dbReference>
<dbReference type="PRINTS" id="PR00035">
    <property type="entry name" value="HTHGNTR"/>
</dbReference>
<comment type="caution">
    <text evidence="7">The sequence shown here is derived from an EMBL/GenBank/DDBJ whole genome shotgun (WGS) entry which is preliminary data.</text>
</comment>
<keyword evidence="3" id="KW-0805">Transcription regulation</keyword>
<dbReference type="PROSITE" id="PS50949">
    <property type="entry name" value="HTH_GNTR"/>
    <property type="match status" value="1"/>
</dbReference>
<accession>A0A660LHJ7</accession>
<gene>
    <name evidence="7" type="ORF">C8N24_3307</name>
</gene>
<reference evidence="7 8" key="1">
    <citation type="submission" date="2018-10" db="EMBL/GenBank/DDBJ databases">
        <title>Genomic Encyclopedia of Archaeal and Bacterial Type Strains, Phase II (KMG-II): from individual species to whole genera.</title>
        <authorList>
            <person name="Goeker M."/>
        </authorList>
    </citation>
    <scope>NUCLEOTIDE SEQUENCE [LARGE SCALE GENOMIC DNA]</scope>
    <source>
        <strain evidence="7 8">DSM 14954</strain>
    </source>
</reference>
<dbReference type="InterPro" id="IPR004839">
    <property type="entry name" value="Aminotransferase_I/II_large"/>
</dbReference>
<dbReference type="PANTHER" id="PTHR46577">
    <property type="entry name" value="HTH-TYPE TRANSCRIPTIONAL REGULATORY PROTEIN GABR"/>
    <property type="match status" value="1"/>
</dbReference>
<evidence type="ECO:0000313" key="8">
    <source>
        <dbReference type="Proteomes" id="UP000278962"/>
    </source>
</evidence>